<gene>
    <name evidence="10" type="primary">budA</name>
    <name evidence="10" type="ORF">CVE23_03760</name>
</gene>
<keyword evidence="11" id="KW-1185">Reference proteome</keyword>
<evidence type="ECO:0000256" key="8">
    <source>
        <dbReference type="ARBA" id="ARBA00023239"/>
    </source>
</evidence>
<evidence type="ECO:0000313" key="11">
    <source>
        <dbReference type="Proteomes" id="UP000231901"/>
    </source>
</evidence>
<dbReference type="NCBIfam" id="TIGR01252">
    <property type="entry name" value="acetolac_decarb"/>
    <property type="match status" value="1"/>
</dbReference>
<evidence type="ECO:0000313" key="10">
    <source>
        <dbReference type="EMBL" id="ATZ93168.1"/>
    </source>
</evidence>
<keyword evidence="8 9" id="KW-0456">Lyase</keyword>
<evidence type="ECO:0000256" key="3">
    <source>
        <dbReference type="ARBA" id="ARBA00007106"/>
    </source>
</evidence>
<comment type="pathway">
    <text evidence="2 9">Polyol metabolism; (R,R)-butane-2,3-diol biosynthesis; (R,R)-butane-2,3-diol from pyruvate: step 2/3.</text>
</comment>
<dbReference type="Pfam" id="PF03306">
    <property type="entry name" value="AAL_decarboxy"/>
    <property type="match status" value="1"/>
</dbReference>
<dbReference type="Proteomes" id="UP000231901">
    <property type="component" value="Chromosome"/>
</dbReference>
<organism evidence="10 11">
    <name type="scientific">Dickeya fangzhongdai</name>
    <dbReference type="NCBI Taxonomy" id="1778540"/>
    <lineage>
        <taxon>Bacteria</taxon>
        <taxon>Pseudomonadati</taxon>
        <taxon>Pseudomonadota</taxon>
        <taxon>Gammaproteobacteria</taxon>
        <taxon>Enterobacterales</taxon>
        <taxon>Pectobacteriaceae</taxon>
        <taxon>Dickeya</taxon>
    </lineage>
</organism>
<dbReference type="CDD" id="cd17299">
    <property type="entry name" value="acetolactate_decarboxylase"/>
    <property type="match status" value="1"/>
</dbReference>
<evidence type="ECO:0000256" key="6">
    <source>
        <dbReference type="ARBA" id="ARBA00022793"/>
    </source>
</evidence>
<dbReference type="KEGG" id="dfn:CVE23_03760"/>
<dbReference type="UniPathway" id="UPA00626">
    <property type="reaction ID" value="UER00678"/>
</dbReference>
<dbReference type="SUPFAM" id="SSF117856">
    <property type="entry name" value="AF0104/ALDC/Ptd012-like"/>
    <property type="match status" value="1"/>
</dbReference>
<keyword evidence="7 9" id="KW-0005">Acetoin biosynthesis</keyword>
<keyword evidence="6 9" id="KW-0210">Decarboxylase</keyword>
<evidence type="ECO:0000256" key="1">
    <source>
        <dbReference type="ARBA" id="ARBA00001784"/>
    </source>
</evidence>
<dbReference type="GeneID" id="66563457"/>
<dbReference type="PIRSF" id="PIRSF001332">
    <property type="entry name" value="Acetolac_decarb"/>
    <property type="match status" value="1"/>
</dbReference>
<evidence type="ECO:0000256" key="9">
    <source>
        <dbReference type="PIRNR" id="PIRNR001332"/>
    </source>
</evidence>
<dbReference type="PANTHER" id="PTHR35524:SF1">
    <property type="entry name" value="ALPHA-ACETOLACTATE DECARBOXYLASE"/>
    <property type="match status" value="1"/>
</dbReference>
<evidence type="ECO:0000256" key="4">
    <source>
        <dbReference type="ARBA" id="ARBA00013204"/>
    </source>
</evidence>
<dbReference type="InterPro" id="IPR005128">
    <property type="entry name" value="Acetolactate_a_deCO2ase"/>
</dbReference>
<accession>A0A2K8QJG4</accession>
<sequence>MDMKDVNCVDSCVRELASFALHHQKQHPECVIYQTSLMSGLINGVYEGNITMEELLKHGDFGLGTFNDLDGELVALNSRIFQLREDGSARAALPYQKTPFAVMTFFRPTEQIHFGQATSREAIHQRINDLIATDNLFCALRIDGRFSHVETRTVPRQERPYKPMLEAIAQQPTFRFEQCQGSVIGFRSPAYVQGINVAGYHEHFITDDRKGGGHILDYRLEEGVLTFGSIAKLVIDLPRDRDFLKANLSPENLDSVIHSVES</sequence>
<evidence type="ECO:0000256" key="5">
    <source>
        <dbReference type="ARBA" id="ARBA00020164"/>
    </source>
</evidence>
<evidence type="ECO:0000256" key="7">
    <source>
        <dbReference type="ARBA" id="ARBA00023061"/>
    </source>
</evidence>
<protein>
    <recommendedName>
        <fullName evidence="5 9">Alpha-acetolactate decarboxylase</fullName>
        <ecNumber evidence="4 9">4.1.1.5</ecNumber>
    </recommendedName>
</protein>
<dbReference type="EC" id="4.1.1.5" evidence="4 9"/>
<dbReference type="AlphaFoldDB" id="A0A2K8QJG4"/>
<dbReference type="RefSeq" id="WP_087881257.1">
    <property type="nucleotide sequence ID" value="NZ_BMJF01000003.1"/>
</dbReference>
<evidence type="ECO:0000256" key="2">
    <source>
        <dbReference type="ARBA" id="ARBA00005170"/>
    </source>
</evidence>
<dbReference type="GO" id="GO:0047605">
    <property type="term" value="F:acetolactate decarboxylase activity"/>
    <property type="evidence" value="ECO:0007669"/>
    <property type="project" value="UniProtKB-UniRule"/>
</dbReference>
<dbReference type="Gene3D" id="3.30.1330.80">
    <property type="entry name" value="Hypothetical protein, similar to alpha- acetolactate decarboxylase, domain 2"/>
    <property type="match status" value="2"/>
</dbReference>
<dbReference type="GO" id="GO:0045151">
    <property type="term" value="P:acetoin biosynthetic process"/>
    <property type="evidence" value="ECO:0007669"/>
    <property type="project" value="UniProtKB-UniRule"/>
</dbReference>
<reference evidence="11" key="1">
    <citation type="journal article" date="2018" name="Genome Announc.">
        <title>Complete genome sequence of a Dickeya fangzhongdai type strain causing bleeding canker of pear tree trunks.</title>
        <authorList>
            <person name="Zhao Y."/>
            <person name="Tian Y."/>
            <person name="Li X."/>
            <person name="Hu B."/>
        </authorList>
    </citation>
    <scope>NUCLEOTIDE SEQUENCE [LARGE SCALE GENOMIC DNA]</scope>
    <source>
        <strain evidence="11">DSM 101947</strain>
    </source>
</reference>
<dbReference type="OrthoDB" id="8612680at2"/>
<comment type="similarity">
    <text evidence="3 9">Belongs to the alpha-acetolactate decarboxylase family.</text>
</comment>
<dbReference type="PANTHER" id="PTHR35524">
    <property type="entry name" value="ALPHA-ACETOLACTATE DECARBOXYLASE"/>
    <property type="match status" value="1"/>
</dbReference>
<comment type="catalytic activity">
    <reaction evidence="1 9">
        <text>(2S)-2-acetolactate + H(+) = (R)-acetoin + CO2</text>
        <dbReference type="Rhea" id="RHEA:21580"/>
        <dbReference type="ChEBI" id="CHEBI:15378"/>
        <dbReference type="ChEBI" id="CHEBI:15686"/>
        <dbReference type="ChEBI" id="CHEBI:16526"/>
        <dbReference type="ChEBI" id="CHEBI:58476"/>
        <dbReference type="EC" id="4.1.1.5"/>
    </reaction>
</comment>
<proteinExistence type="inferred from homology"/>
<name>A0A2K8QJG4_9GAMM</name>
<dbReference type="EMBL" id="CP025003">
    <property type="protein sequence ID" value="ATZ93168.1"/>
    <property type="molecule type" value="Genomic_DNA"/>
</dbReference>